<evidence type="ECO:0000313" key="2">
    <source>
        <dbReference type="Proteomes" id="UP000236370"/>
    </source>
</evidence>
<protein>
    <submittedName>
        <fullName evidence="1">NRXN1 isoform 45</fullName>
    </submittedName>
</protein>
<proteinExistence type="predicted"/>
<accession>A0A2J8N353</accession>
<reference evidence="1 2" key="1">
    <citation type="submission" date="2017-12" db="EMBL/GenBank/DDBJ databases">
        <title>High-resolution comparative analysis of great ape genomes.</title>
        <authorList>
            <person name="Pollen A."/>
            <person name="Hastie A."/>
            <person name="Hormozdiari F."/>
            <person name="Dougherty M."/>
            <person name="Liu R."/>
            <person name="Chaisson M."/>
            <person name="Hoppe E."/>
            <person name="Hill C."/>
            <person name="Pang A."/>
            <person name="Hillier L."/>
            <person name="Baker C."/>
            <person name="Armstrong J."/>
            <person name="Shendure J."/>
            <person name="Paten B."/>
            <person name="Wilson R."/>
            <person name="Chao H."/>
            <person name="Schneider V."/>
            <person name="Ventura M."/>
            <person name="Kronenberg Z."/>
            <person name="Murali S."/>
            <person name="Gordon D."/>
            <person name="Cantsilieris S."/>
            <person name="Munson K."/>
            <person name="Nelson B."/>
            <person name="Raja A."/>
            <person name="Underwood J."/>
            <person name="Diekhans M."/>
            <person name="Fiddes I."/>
            <person name="Haussler D."/>
            <person name="Eichler E."/>
        </authorList>
    </citation>
    <scope>NUCLEOTIDE SEQUENCE [LARGE SCALE GENOMIC DNA]</scope>
    <source>
        <strain evidence="1">Yerkes chimp pedigree #C0471</strain>
    </source>
</reference>
<dbReference type="Proteomes" id="UP000236370">
    <property type="component" value="Unassembled WGS sequence"/>
</dbReference>
<dbReference type="EMBL" id="NBAG03000238">
    <property type="protein sequence ID" value="PNI66201.1"/>
    <property type="molecule type" value="Genomic_DNA"/>
</dbReference>
<gene>
    <name evidence="1" type="ORF">CK820_G0015034</name>
</gene>
<comment type="caution">
    <text evidence="1">The sequence shown here is derived from an EMBL/GenBank/DDBJ whole genome shotgun (WGS) entry which is preliminary data.</text>
</comment>
<name>A0A2J8N353_PANTR</name>
<sequence length="56" mass="5973">MTSGSKCPSIDSASLLPRKSRGLMAYILPLVQLSSSVGEDCSFQISTFLFDLSSIS</sequence>
<dbReference type="AlphaFoldDB" id="A0A2J8N353"/>
<organism evidence="1 2">
    <name type="scientific">Pan troglodytes</name>
    <name type="common">Chimpanzee</name>
    <dbReference type="NCBI Taxonomy" id="9598"/>
    <lineage>
        <taxon>Eukaryota</taxon>
        <taxon>Metazoa</taxon>
        <taxon>Chordata</taxon>
        <taxon>Craniata</taxon>
        <taxon>Vertebrata</taxon>
        <taxon>Euteleostomi</taxon>
        <taxon>Mammalia</taxon>
        <taxon>Eutheria</taxon>
        <taxon>Euarchontoglires</taxon>
        <taxon>Primates</taxon>
        <taxon>Haplorrhini</taxon>
        <taxon>Catarrhini</taxon>
        <taxon>Hominidae</taxon>
        <taxon>Pan</taxon>
    </lineage>
</organism>
<evidence type="ECO:0000313" key="1">
    <source>
        <dbReference type="EMBL" id="PNI66201.1"/>
    </source>
</evidence>